<dbReference type="InterPro" id="IPR011991">
    <property type="entry name" value="ArsR-like_HTH"/>
</dbReference>
<dbReference type="AlphaFoldDB" id="A0A8T3YLN0"/>
<keyword evidence="4" id="KW-0068">Autocatalytic cleavage</keyword>
<reference evidence="11" key="1">
    <citation type="submission" date="2020-07" db="EMBL/GenBank/DDBJ databases">
        <title>Huge and variable diversity of episymbiotic CPR bacteria and DPANN archaea in groundwater ecosystems.</title>
        <authorList>
            <person name="He C.Y."/>
            <person name="Keren R."/>
            <person name="Whittaker M."/>
            <person name="Farag I.F."/>
            <person name="Doudna J."/>
            <person name="Cate J.H.D."/>
            <person name="Banfield J.F."/>
        </authorList>
    </citation>
    <scope>NUCLEOTIDE SEQUENCE</scope>
    <source>
        <strain evidence="11">NC_groundwater_1296_Ag_S-0.2um_52_80</strain>
    </source>
</reference>
<dbReference type="SUPFAM" id="SSF52242">
    <property type="entry name" value="Cobalamin (vitamin B12)-binding domain"/>
    <property type="match status" value="1"/>
</dbReference>
<sequence>MKIMMLNPPFLFRFSRTSRSPAISKGGCVYYPIWMGYATGVLEKAGHDVKLLDCPASGMKLEEVVELAKEWKPELIVVDSVTASFNNDVRVVETLKDTRPEAFTLMVGTHVGALPEMSLRASAKIDAVARGEYDYIVRDLARALGKNEPLDTVLGITYRGNDGKVKFTPNMPPIEQEGLDDMPFASEVYDRHLRIRDYFYPSVLYPEVTIITGRGCKYRCTFCMDGHTIIGLKEDGKIKVDAISELLDGHLDKEGKNVQGYDLLNTQNKNLQIFSNGEFVNVKNISRIKENKRLNIRLSNGTALEMTADHVVPVLRGNDTLELRAGEMNKGDKLKFSNPLPEGKEVKYINIYQGLLENANERDLQDIYIHKMDEYFSFLKETHGEEFSDDYKKFKINWKQSDILPITAFKELEQKYGLPEAVAEKLEVGGKNILALPMHLPVTQDLMTIIGFFVSEGNYNNFNLAIAKSDAETRAEIKKCIKNVFPNTYITETKGSAEMGAQVYFGGKLVYLFFRKILGIPAGAPNKKLPWIVFNVNNQMQNACLKALYSGDGGWDKARKIGYYTSSGTLANQLMMLLAKKGISYSLSMQDNRGKAFIHRPVKINHQIHRIVIGNWDSRQNFIEEIGFFGKRHHEILAYQSMHKPNRVAVLEKLQKMPLNAKEVAKKLGITHVNVRQTIAELVSEGMIEKVEVKTSGFIRQVQYKAAAHPYRNTVPAFLEVMEIEEVVREDYVYDVETENNYFTANGVVVHNCKFPQTLTGHSYRARSVKNTVDEFEWISKNLPYVKDIMIEDDTLTQDKQRTIELCQEVVNRGLNVTWTCNARADVDLETLKWLKKAGCRLLCVGFESADQTILNNIKKGTRIERIEQFMVDTKKAGILVHGCFMMGNNGETRDTIKKTVEWAKKLEPDTAQFFPIMVYPGTEAFRWAQEGGYLTTTKWDEWLAPDGTHNTIVSTDKLSAKELVEGCDWARKEFYWRPEYIASRLKLMVTQPREAPRLMMGAKTFAKYLLNIDFWKKSAAERQVSA</sequence>
<evidence type="ECO:0000313" key="11">
    <source>
        <dbReference type="EMBL" id="MBI4210216.1"/>
    </source>
</evidence>
<dbReference type="PROSITE" id="PS50818">
    <property type="entry name" value="INTEIN_C_TER"/>
    <property type="match status" value="1"/>
</dbReference>
<dbReference type="Gene3D" id="1.10.10.10">
    <property type="entry name" value="Winged helix-like DNA-binding domain superfamily/Winged helix DNA-binding domain"/>
    <property type="match status" value="1"/>
</dbReference>
<comment type="cofactor">
    <cofactor evidence="1">
        <name>[4Fe-4S] cluster</name>
        <dbReference type="ChEBI" id="CHEBI:49883"/>
    </cofactor>
</comment>
<keyword evidence="2" id="KW-0949">S-adenosyl-L-methionine</keyword>
<evidence type="ECO:0000259" key="10">
    <source>
        <dbReference type="PROSITE" id="PS51918"/>
    </source>
</evidence>
<dbReference type="InterPro" id="IPR004042">
    <property type="entry name" value="Intein_endonuc_central"/>
</dbReference>
<dbReference type="PROSITE" id="PS50817">
    <property type="entry name" value="INTEIN_N_TER"/>
    <property type="match status" value="1"/>
</dbReference>
<dbReference type="InterPro" id="IPR023404">
    <property type="entry name" value="rSAM_horseshoe"/>
</dbReference>
<dbReference type="Gene3D" id="3.80.30.20">
    <property type="entry name" value="tm_1862 like domain"/>
    <property type="match status" value="1"/>
</dbReference>
<evidence type="ECO:0000256" key="1">
    <source>
        <dbReference type="ARBA" id="ARBA00001966"/>
    </source>
</evidence>
<dbReference type="CDD" id="cd00090">
    <property type="entry name" value="HTH_ARSR"/>
    <property type="match status" value="1"/>
</dbReference>
<dbReference type="NCBIfam" id="TIGR01443">
    <property type="entry name" value="intein_Cterm"/>
    <property type="match status" value="1"/>
</dbReference>
<evidence type="ECO:0000256" key="6">
    <source>
        <dbReference type="ARBA" id="ARBA00023004"/>
    </source>
</evidence>
<gene>
    <name evidence="11" type="ORF">HY544_01775</name>
</gene>
<evidence type="ECO:0000259" key="8">
    <source>
        <dbReference type="PROSITE" id="PS50819"/>
    </source>
</evidence>
<dbReference type="InterPro" id="IPR051198">
    <property type="entry name" value="BchE-like"/>
</dbReference>
<dbReference type="InterPro" id="IPR006638">
    <property type="entry name" value="Elp3/MiaA/NifB-like_rSAM"/>
</dbReference>
<dbReference type="InterPro" id="IPR036388">
    <property type="entry name" value="WH-like_DNA-bd_sf"/>
</dbReference>
<dbReference type="CDD" id="cd00081">
    <property type="entry name" value="Hint"/>
    <property type="match status" value="2"/>
</dbReference>
<protein>
    <submittedName>
        <fullName evidence="11">Cobalamin B12-binding domain-containing protein</fullName>
    </submittedName>
</protein>
<keyword evidence="6" id="KW-0408">Iron</keyword>
<dbReference type="InterPro" id="IPR036390">
    <property type="entry name" value="WH_DNA-bd_sf"/>
</dbReference>
<dbReference type="EMBL" id="JACQPB010000024">
    <property type="protein sequence ID" value="MBI4210216.1"/>
    <property type="molecule type" value="Genomic_DNA"/>
</dbReference>
<dbReference type="InterPro" id="IPR007197">
    <property type="entry name" value="rSAM"/>
</dbReference>
<name>A0A8T3YLN0_9ARCH</name>
<dbReference type="GO" id="GO:0051536">
    <property type="term" value="F:iron-sulfur cluster binding"/>
    <property type="evidence" value="ECO:0007669"/>
    <property type="project" value="UniProtKB-KW"/>
</dbReference>
<proteinExistence type="predicted"/>
<feature type="domain" description="B12-binding" evidence="9">
    <location>
        <begin position="17"/>
        <end position="151"/>
    </location>
</feature>
<dbReference type="Gene3D" id="2.170.16.10">
    <property type="entry name" value="Hedgehog/Intein (Hint) domain"/>
    <property type="match status" value="1"/>
</dbReference>
<dbReference type="InterPro" id="IPR036844">
    <property type="entry name" value="Hint_dom_sf"/>
</dbReference>
<dbReference type="GO" id="GO:0005829">
    <property type="term" value="C:cytosol"/>
    <property type="evidence" value="ECO:0007669"/>
    <property type="project" value="TreeGrafter"/>
</dbReference>
<organism evidence="11 12">
    <name type="scientific">Candidatus Iainarchaeum sp</name>
    <dbReference type="NCBI Taxonomy" id="3101447"/>
    <lineage>
        <taxon>Archaea</taxon>
        <taxon>Candidatus Iainarchaeota</taxon>
        <taxon>Candidatus Iainarchaeia</taxon>
        <taxon>Candidatus Iainarchaeales</taxon>
        <taxon>Candidatus Iainarchaeaceae</taxon>
        <taxon>Candidatus Iainarchaeum</taxon>
    </lineage>
</organism>
<accession>A0A8T3YLN0</accession>
<dbReference type="InterPro" id="IPR006142">
    <property type="entry name" value="INTEIN"/>
</dbReference>
<dbReference type="SMART" id="SM00305">
    <property type="entry name" value="HintC"/>
    <property type="match status" value="1"/>
</dbReference>
<dbReference type="SMART" id="SM00729">
    <property type="entry name" value="Elp3"/>
    <property type="match status" value="1"/>
</dbReference>
<evidence type="ECO:0000259" key="9">
    <source>
        <dbReference type="PROSITE" id="PS51332"/>
    </source>
</evidence>
<dbReference type="InterPro" id="IPR058240">
    <property type="entry name" value="rSAM_sf"/>
</dbReference>
<dbReference type="SUPFAM" id="SSF46785">
    <property type="entry name" value="Winged helix' DNA-binding domain"/>
    <property type="match status" value="1"/>
</dbReference>
<dbReference type="Pfam" id="PF14528">
    <property type="entry name" value="LAGLIDADG_3"/>
    <property type="match status" value="1"/>
</dbReference>
<feature type="domain" description="Radical SAM core" evidence="10">
    <location>
        <begin position="733"/>
        <end position="957"/>
    </location>
</feature>
<keyword evidence="7" id="KW-0411">Iron-sulfur</keyword>
<dbReference type="PANTHER" id="PTHR43409">
    <property type="entry name" value="ANAEROBIC MAGNESIUM-PROTOPORPHYRIN IX MONOMETHYL ESTER CYCLASE-RELATED"/>
    <property type="match status" value="1"/>
</dbReference>
<evidence type="ECO:0000256" key="2">
    <source>
        <dbReference type="ARBA" id="ARBA00022691"/>
    </source>
</evidence>
<evidence type="ECO:0000256" key="4">
    <source>
        <dbReference type="ARBA" id="ARBA00022813"/>
    </source>
</evidence>
<dbReference type="InterPro" id="IPR004860">
    <property type="entry name" value="LAGLIDADG_dom"/>
</dbReference>
<dbReference type="PROSITE" id="PS50819">
    <property type="entry name" value="INTEIN_ENDONUCLEASE"/>
    <property type="match status" value="1"/>
</dbReference>
<keyword evidence="5" id="KW-0651">Protein splicing</keyword>
<dbReference type="SFLD" id="SFLDG01082">
    <property type="entry name" value="B12-binding_domain_containing"/>
    <property type="match status" value="1"/>
</dbReference>
<dbReference type="SFLD" id="SFLDS00029">
    <property type="entry name" value="Radical_SAM"/>
    <property type="match status" value="1"/>
</dbReference>
<dbReference type="InterPro" id="IPR036724">
    <property type="entry name" value="Cobalamin-bd_sf"/>
</dbReference>
<evidence type="ECO:0000256" key="5">
    <source>
        <dbReference type="ARBA" id="ARBA00023000"/>
    </source>
</evidence>
<dbReference type="InterPro" id="IPR027434">
    <property type="entry name" value="Homing_endonucl"/>
</dbReference>
<dbReference type="Proteomes" id="UP000732298">
    <property type="component" value="Unassembled WGS sequence"/>
</dbReference>
<feature type="domain" description="DOD-type homing endonuclease" evidence="8">
    <location>
        <begin position="449"/>
        <end position="583"/>
    </location>
</feature>
<dbReference type="PROSITE" id="PS51332">
    <property type="entry name" value="B12_BINDING"/>
    <property type="match status" value="1"/>
</dbReference>
<dbReference type="GO" id="GO:0046872">
    <property type="term" value="F:metal ion binding"/>
    <property type="evidence" value="ECO:0007669"/>
    <property type="project" value="UniProtKB-KW"/>
</dbReference>
<dbReference type="SUPFAM" id="SSF55608">
    <property type="entry name" value="Homing endonucleases"/>
    <property type="match status" value="1"/>
</dbReference>
<dbReference type="SUPFAM" id="SSF102114">
    <property type="entry name" value="Radical SAM enzymes"/>
    <property type="match status" value="1"/>
</dbReference>
<dbReference type="Gene3D" id="3.40.50.280">
    <property type="entry name" value="Cobalamin-binding domain"/>
    <property type="match status" value="1"/>
</dbReference>
<evidence type="ECO:0000313" key="12">
    <source>
        <dbReference type="Proteomes" id="UP000732298"/>
    </source>
</evidence>
<dbReference type="Pfam" id="PF14890">
    <property type="entry name" value="Intein_splicing"/>
    <property type="match status" value="1"/>
</dbReference>
<dbReference type="GO" id="GO:0016539">
    <property type="term" value="P:intein-mediated protein splicing"/>
    <property type="evidence" value="ECO:0007669"/>
    <property type="project" value="InterPro"/>
</dbReference>
<dbReference type="SUPFAM" id="SSF51294">
    <property type="entry name" value="Hedgehog/intein (Hint) domain"/>
    <property type="match status" value="1"/>
</dbReference>
<evidence type="ECO:0000256" key="3">
    <source>
        <dbReference type="ARBA" id="ARBA00022723"/>
    </source>
</evidence>
<keyword evidence="3" id="KW-0479">Metal-binding</keyword>
<dbReference type="GO" id="GO:0031419">
    <property type="term" value="F:cobalamin binding"/>
    <property type="evidence" value="ECO:0007669"/>
    <property type="project" value="InterPro"/>
</dbReference>
<dbReference type="Pfam" id="PF04055">
    <property type="entry name" value="Radical_SAM"/>
    <property type="match status" value="1"/>
</dbReference>
<dbReference type="Pfam" id="PF02310">
    <property type="entry name" value="B12-binding"/>
    <property type="match status" value="1"/>
</dbReference>
<dbReference type="InterPro" id="IPR006141">
    <property type="entry name" value="Intein_N"/>
</dbReference>
<evidence type="ECO:0000256" key="7">
    <source>
        <dbReference type="ARBA" id="ARBA00023014"/>
    </source>
</evidence>
<comment type="caution">
    <text evidence="11">The sequence shown here is derived from an EMBL/GenBank/DDBJ whole genome shotgun (WGS) entry which is preliminary data.</text>
</comment>
<dbReference type="CDD" id="cd02068">
    <property type="entry name" value="radical_SAM_B12_BD"/>
    <property type="match status" value="1"/>
</dbReference>
<dbReference type="PRINTS" id="PR00379">
    <property type="entry name" value="INTEIN"/>
</dbReference>
<dbReference type="InterPro" id="IPR030934">
    <property type="entry name" value="Intein_C"/>
</dbReference>
<dbReference type="InterPro" id="IPR003586">
    <property type="entry name" value="Hint_dom_C"/>
</dbReference>
<dbReference type="Gene3D" id="3.10.28.10">
    <property type="entry name" value="Homing endonucleases"/>
    <property type="match status" value="1"/>
</dbReference>
<dbReference type="PANTHER" id="PTHR43409:SF16">
    <property type="entry name" value="SLR0320 PROTEIN"/>
    <property type="match status" value="1"/>
</dbReference>
<dbReference type="InterPro" id="IPR006158">
    <property type="entry name" value="Cobalamin-bd"/>
</dbReference>
<dbReference type="GO" id="GO:0004519">
    <property type="term" value="F:endonuclease activity"/>
    <property type="evidence" value="ECO:0007669"/>
    <property type="project" value="InterPro"/>
</dbReference>
<dbReference type="PROSITE" id="PS51918">
    <property type="entry name" value="RADICAL_SAM"/>
    <property type="match status" value="1"/>
</dbReference>